<evidence type="ECO:0008006" key="4">
    <source>
        <dbReference type="Google" id="ProtNLM"/>
    </source>
</evidence>
<proteinExistence type="predicted"/>
<evidence type="ECO:0000256" key="1">
    <source>
        <dbReference type="SAM" id="Coils"/>
    </source>
</evidence>
<name>A0AAU9K445_9CILI</name>
<feature type="coiled-coil region" evidence="1">
    <location>
        <begin position="267"/>
        <end position="344"/>
    </location>
</feature>
<reference evidence="2" key="1">
    <citation type="submission" date="2021-09" db="EMBL/GenBank/DDBJ databases">
        <authorList>
            <consortium name="AG Swart"/>
            <person name="Singh M."/>
            <person name="Singh A."/>
            <person name="Seah K."/>
            <person name="Emmerich C."/>
        </authorList>
    </citation>
    <scope>NUCLEOTIDE SEQUENCE</scope>
    <source>
        <strain evidence="2">ATCC30299</strain>
    </source>
</reference>
<keyword evidence="3" id="KW-1185">Reference proteome</keyword>
<evidence type="ECO:0000313" key="3">
    <source>
        <dbReference type="Proteomes" id="UP001162131"/>
    </source>
</evidence>
<gene>
    <name evidence="2" type="ORF">BSTOLATCC_MIC56941</name>
</gene>
<organism evidence="2 3">
    <name type="scientific">Blepharisma stoltei</name>
    <dbReference type="NCBI Taxonomy" id="1481888"/>
    <lineage>
        <taxon>Eukaryota</taxon>
        <taxon>Sar</taxon>
        <taxon>Alveolata</taxon>
        <taxon>Ciliophora</taxon>
        <taxon>Postciliodesmatophora</taxon>
        <taxon>Heterotrichea</taxon>
        <taxon>Heterotrichida</taxon>
        <taxon>Blepharismidae</taxon>
        <taxon>Blepharisma</taxon>
    </lineage>
</organism>
<accession>A0AAU9K445</accession>
<protein>
    <recommendedName>
        <fullName evidence="4">Centrosomal protein of 70 kDa</fullName>
    </recommendedName>
</protein>
<dbReference type="AlphaFoldDB" id="A0AAU9K445"/>
<comment type="caution">
    <text evidence="2">The sequence shown here is derived from an EMBL/GenBank/DDBJ whole genome shotgun (WGS) entry which is preliminary data.</text>
</comment>
<dbReference type="Proteomes" id="UP001162131">
    <property type="component" value="Unassembled WGS sequence"/>
</dbReference>
<keyword evidence="1" id="KW-0175">Coiled coil</keyword>
<dbReference type="EMBL" id="CAJZBQ010000055">
    <property type="protein sequence ID" value="CAG9332648.1"/>
    <property type="molecule type" value="Genomic_DNA"/>
</dbReference>
<evidence type="ECO:0000313" key="2">
    <source>
        <dbReference type="EMBL" id="CAG9332648.1"/>
    </source>
</evidence>
<sequence>MLAFKLLYYKETNCILLHKNLHNMDLDFKILKQSPLSSWDSESTTKVARTFDLRKRSTSEKALKTAEATAKDNRRDKRYGFQRDTFTSSIASEFTTSMNDFLKSSAELQSEFHRLSDASRNATSRKSNPSLNIVNRNFYPSISEGSIESPRYPIKDDLRIIQPSNLASKISSPRMEGGYDSVAEKLLTVLAEPKRPSPVPKLNQVCNSARNSTPVQYKDDGVLPTPRTTVKMWEQAKLSHEEEIFGSFLKRNFDSNSEEDVLILGIIFMYEEQKKILQREIRRHQNELVNKEPSSCEAHEKKIKRLENQNQDLKQENMRLKYDLTQHKDESRSLETTLTQSKEKDILQKLTDILETGAEHLPEQAAKLKSQIKNAELVTYSIMRMANELSLHGDPNELSSVIEEIQCFVYSLQNEHKEIEKFVHEISKTLNVSQDLNQILNACRAVPYMKKLFNFQDDLITSIDSLFLRTHEIQSFSQFMKRKLKMHPSASLSEVLEKLRDCVH</sequence>